<keyword evidence="2" id="KW-0812">Transmembrane</keyword>
<organism evidence="4 5">
    <name type="scientific">Blautia obeum</name>
    <dbReference type="NCBI Taxonomy" id="40520"/>
    <lineage>
        <taxon>Bacteria</taxon>
        <taxon>Bacillati</taxon>
        <taxon>Bacillota</taxon>
        <taxon>Clostridia</taxon>
        <taxon>Lachnospirales</taxon>
        <taxon>Lachnospiraceae</taxon>
        <taxon>Blautia</taxon>
    </lineage>
</organism>
<comment type="similarity">
    <text evidence="1">Belongs to the NAD(P)-dependent epimerase/dehydratase family.</text>
</comment>
<protein>
    <recommendedName>
        <fullName evidence="3">NAD-dependent epimerase/dehydratase domain-containing protein</fullName>
    </recommendedName>
</protein>
<feature type="transmembrane region" description="Helical" evidence="2">
    <location>
        <begin position="377"/>
        <end position="395"/>
    </location>
</feature>
<keyword evidence="2" id="KW-0472">Membrane</keyword>
<dbReference type="InterPro" id="IPR036291">
    <property type="entry name" value="NAD(P)-bd_dom_sf"/>
</dbReference>
<dbReference type="Pfam" id="PF01370">
    <property type="entry name" value="Epimerase"/>
    <property type="match status" value="1"/>
</dbReference>
<dbReference type="RefSeq" id="WP_055066428.1">
    <property type="nucleotide sequence ID" value="NZ_CYZD01000014.1"/>
</dbReference>
<evidence type="ECO:0000259" key="3">
    <source>
        <dbReference type="Pfam" id="PF01370"/>
    </source>
</evidence>
<feature type="transmembrane region" description="Helical" evidence="2">
    <location>
        <begin position="296"/>
        <end position="318"/>
    </location>
</feature>
<dbReference type="AlphaFoldDB" id="A0A174FZM3"/>
<dbReference type="EMBL" id="CYZD01000014">
    <property type="protein sequence ID" value="CUO54867.1"/>
    <property type="molecule type" value="Genomic_DNA"/>
</dbReference>
<evidence type="ECO:0000256" key="2">
    <source>
        <dbReference type="SAM" id="Phobius"/>
    </source>
</evidence>
<reference evidence="4 5" key="1">
    <citation type="submission" date="2015-09" db="EMBL/GenBank/DDBJ databases">
        <authorList>
            <consortium name="Pathogen Informatics"/>
        </authorList>
    </citation>
    <scope>NUCLEOTIDE SEQUENCE [LARGE SCALE GENOMIC DNA]</scope>
    <source>
        <strain evidence="4 5">2789STDY5608837</strain>
    </source>
</reference>
<accession>A0A174FZM3</accession>
<evidence type="ECO:0000256" key="1">
    <source>
        <dbReference type="ARBA" id="ARBA00007637"/>
    </source>
</evidence>
<evidence type="ECO:0000313" key="4">
    <source>
        <dbReference type="EMBL" id="CUO54867.1"/>
    </source>
</evidence>
<gene>
    <name evidence="4" type="ORF">ERS852394_02447</name>
</gene>
<name>A0A174FZM3_9FIRM</name>
<feature type="transmembrane region" description="Helical" evidence="2">
    <location>
        <begin position="330"/>
        <end position="357"/>
    </location>
</feature>
<keyword evidence="2" id="KW-1133">Transmembrane helix</keyword>
<dbReference type="PANTHER" id="PTHR43000">
    <property type="entry name" value="DTDP-D-GLUCOSE 4,6-DEHYDRATASE-RELATED"/>
    <property type="match status" value="1"/>
</dbReference>
<proteinExistence type="inferred from homology"/>
<dbReference type="Gene3D" id="3.40.50.720">
    <property type="entry name" value="NAD(P)-binding Rossmann-like Domain"/>
    <property type="match status" value="1"/>
</dbReference>
<dbReference type="InterPro" id="IPR001509">
    <property type="entry name" value="Epimerase_deHydtase"/>
</dbReference>
<dbReference type="Proteomes" id="UP000095409">
    <property type="component" value="Unassembled WGS sequence"/>
</dbReference>
<evidence type="ECO:0000313" key="5">
    <source>
        <dbReference type="Proteomes" id="UP000095409"/>
    </source>
</evidence>
<dbReference type="SUPFAM" id="SSF51735">
    <property type="entry name" value="NAD(P)-binding Rossmann-fold domains"/>
    <property type="match status" value="1"/>
</dbReference>
<sequence>MRTLLVGNTGYITNKFVEEAFPESLVMVMGDTNIRKNRKKNLFVRPFVKNEKELEDIFSTYDFEQIIYFSNYLTFHGETRGEAEMLRKILQLCREKRNMRIVYLTGPERLYDVPTGKTLLVSEMENLCREYAKLYKITVKIIRSPYLYSEQYEKDFLNTVFREISAEQKITFQEDESQRMFFMSMQDLAELMYKIFDNWDEDEEILNIADGFDHCFKDLGDKLTELCPHLKVSYARYSIMENMLKDDKIIRYKYGWFPKISILEELPELYEHYQERNNIKEGRLDSLKHIISKHKAAVRAAEFAAFFILFELLNGIAGNQAQFKMIDLRLIFVVLFGSTYGINYGIAAAVAESLSLIRAFETEGSSWYVLFYEPSNWIPFIFYFAVGAICGYIRMKNKDNVQFIKEENNLLQEKFLFTREMYQETIEDKNLYKKQILGSKDSFGKIFDITRKLDVIQPQELYIETIRVLEDVLENKTFGLYTLNRENGYGRLETASAQVQGNYPNSIKLSGYSAAMEELENGNVWANREFLENYPMYMAGVRKNGELVMLICIQQASREQMSLYFLNLFKILSGLVETSLLRALEYQKAVEYRQYVKGTHILKTEYFEERLKVQHDMREQKLASYVLLKVEYSEMSLKEADEILRSKVRENDVWGISESKELYLMLVQTDKEALPNILARLKQAGLVCRQIDEELTGNNRTGENK</sequence>
<feature type="domain" description="NAD-dependent epimerase/dehydratase" evidence="3">
    <location>
        <begin position="124"/>
        <end position="209"/>
    </location>
</feature>